<dbReference type="KEGG" id="tet:TTHERM_00093960"/>
<reference evidence="2" key="1">
    <citation type="journal article" date="2006" name="PLoS Biol.">
        <title>Macronuclear genome sequence of the ciliate Tetrahymena thermophila, a model eukaryote.</title>
        <authorList>
            <person name="Eisen J.A."/>
            <person name="Coyne R.S."/>
            <person name="Wu M."/>
            <person name="Wu D."/>
            <person name="Thiagarajan M."/>
            <person name="Wortman J.R."/>
            <person name="Badger J.H."/>
            <person name="Ren Q."/>
            <person name="Amedeo P."/>
            <person name="Jones K.M."/>
            <person name="Tallon L.J."/>
            <person name="Delcher A.L."/>
            <person name="Salzberg S.L."/>
            <person name="Silva J.C."/>
            <person name="Haas B.J."/>
            <person name="Majoros W.H."/>
            <person name="Farzad M."/>
            <person name="Carlton J.M."/>
            <person name="Smith R.K. Jr."/>
            <person name="Garg J."/>
            <person name="Pearlman R.E."/>
            <person name="Karrer K.M."/>
            <person name="Sun L."/>
            <person name="Manning G."/>
            <person name="Elde N.C."/>
            <person name="Turkewitz A.P."/>
            <person name="Asai D.J."/>
            <person name="Wilkes D.E."/>
            <person name="Wang Y."/>
            <person name="Cai H."/>
            <person name="Collins K."/>
            <person name="Stewart B.A."/>
            <person name="Lee S.R."/>
            <person name="Wilamowska K."/>
            <person name="Weinberg Z."/>
            <person name="Ruzzo W.L."/>
            <person name="Wloga D."/>
            <person name="Gaertig J."/>
            <person name="Frankel J."/>
            <person name="Tsao C.-C."/>
            <person name="Gorovsky M.A."/>
            <person name="Keeling P.J."/>
            <person name="Waller R.F."/>
            <person name="Patron N.J."/>
            <person name="Cherry J.M."/>
            <person name="Stover N.A."/>
            <person name="Krieger C.J."/>
            <person name="del Toro C."/>
            <person name="Ryder H.F."/>
            <person name="Williamson S.C."/>
            <person name="Barbeau R.A."/>
            <person name="Hamilton E.P."/>
            <person name="Orias E."/>
        </authorList>
    </citation>
    <scope>NUCLEOTIDE SEQUENCE [LARGE SCALE GENOMIC DNA]</scope>
    <source>
        <strain evidence="2">SB210</strain>
    </source>
</reference>
<dbReference type="HOGENOM" id="CLU_1879606_0_0_1"/>
<evidence type="ECO:0000313" key="2">
    <source>
        <dbReference type="Proteomes" id="UP000009168"/>
    </source>
</evidence>
<dbReference type="EMBL" id="GG662749">
    <property type="protein sequence ID" value="EAR92605.1"/>
    <property type="molecule type" value="Genomic_DNA"/>
</dbReference>
<accession>Q235Z5</accession>
<dbReference type="Proteomes" id="UP000009168">
    <property type="component" value="Unassembled WGS sequence"/>
</dbReference>
<evidence type="ECO:0000313" key="1">
    <source>
        <dbReference type="EMBL" id="EAR92605.1"/>
    </source>
</evidence>
<gene>
    <name evidence="1" type="ORF">TTHERM_00093960</name>
</gene>
<organism evidence="1 2">
    <name type="scientific">Tetrahymena thermophila (strain SB210)</name>
    <dbReference type="NCBI Taxonomy" id="312017"/>
    <lineage>
        <taxon>Eukaryota</taxon>
        <taxon>Sar</taxon>
        <taxon>Alveolata</taxon>
        <taxon>Ciliophora</taxon>
        <taxon>Intramacronucleata</taxon>
        <taxon>Oligohymenophorea</taxon>
        <taxon>Hymenostomatida</taxon>
        <taxon>Tetrahymenina</taxon>
        <taxon>Tetrahymenidae</taxon>
        <taxon>Tetrahymena</taxon>
    </lineage>
</organism>
<dbReference type="InParanoid" id="Q235Z5"/>
<dbReference type="RefSeq" id="XP_001012850.1">
    <property type="nucleotide sequence ID" value="XM_001012850.1"/>
</dbReference>
<sequence>MQEERQKRDQVKHLEKEFTEKTQFMIQDIFSKLIFEHHRNNIKKIAECFKTNRNDLQKAHECSEQHEISQQRLEKRIYDFIQNHQEGITNCTSLCTTNIYTPVSECYQQCFQQFIEYSNIHIQQASQFIQTELGQQ</sequence>
<dbReference type="AlphaFoldDB" id="Q235Z5"/>
<protein>
    <submittedName>
        <fullName evidence="1">Uncharacterized protein</fullName>
    </submittedName>
</protein>
<name>Q235Z5_TETTS</name>
<dbReference type="GeneID" id="7837989"/>
<keyword evidence="2" id="KW-1185">Reference proteome</keyword>
<proteinExistence type="predicted"/>